<sequence>MNPEDGSCPRQAPGHMTQSQLQDVLDFMNAPASRSPTSRDPASRGPASRGPVGMPPAVPMPQNATLAPMRGPRNTRVNNFTSGIGAMRNILRRVDAGNHGGPPPPYPEHQPLPHVPMEHIMLNMLNEAIEDLLESNFRQQTEIDKVIIIVGKMNKAQKKSTEEIKRMNELLEQAHYYGYGLLAVLMLVALICAALVGVATTVVQSGK</sequence>
<evidence type="ECO:0000256" key="2">
    <source>
        <dbReference type="SAM" id="Phobius"/>
    </source>
</evidence>
<accession>A0A9P8UTC1</accession>
<reference evidence="3" key="1">
    <citation type="journal article" date="2021" name="Nat. Commun.">
        <title>Genetic determinants of endophytism in the Arabidopsis root mycobiome.</title>
        <authorList>
            <person name="Mesny F."/>
            <person name="Miyauchi S."/>
            <person name="Thiergart T."/>
            <person name="Pickel B."/>
            <person name="Atanasova L."/>
            <person name="Karlsson M."/>
            <person name="Huettel B."/>
            <person name="Barry K.W."/>
            <person name="Haridas S."/>
            <person name="Chen C."/>
            <person name="Bauer D."/>
            <person name="Andreopoulos W."/>
            <person name="Pangilinan J."/>
            <person name="LaButti K."/>
            <person name="Riley R."/>
            <person name="Lipzen A."/>
            <person name="Clum A."/>
            <person name="Drula E."/>
            <person name="Henrissat B."/>
            <person name="Kohler A."/>
            <person name="Grigoriev I.V."/>
            <person name="Martin F.M."/>
            <person name="Hacquard S."/>
        </authorList>
    </citation>
    <scope>NUCLEOTIDE SEQUENCE</scope>
    <source>
        <strain evidence="3">MPI-SDFR-AT-0073</strain>
    </source>
</reference>
<protein>
    <submittedName>
        <fullName evidence="3">Uncharacterized protein</fullName>
    </submittedName>
</protein>
<name>A0A9P8UTC1_9PEZI</name>
<feature type="transmembrane region" description="Helical" evidence="2">
    <location>
        <begin position="176"/>
        <end position="203"/>
    </location>
</feature>
<keyword evidence="2" id="KW-1133">Transmembrane helix</keyword>
<dbReference type="EMBL" id="JAGPXC010000002">
    <property type="protein sequence ID" value="KAH6658122.1"/>
    <property type="molecule type" value="Genomic_DNA"/>
</dbReference>
<proteinExistence type="predicted"/>
<comment type="caution">
    <text evidence="3">The sequence shown here is derived from an EMBL/GenBank/DDBJ whole genome shotgun (WGS) entry which is preliminary data.</text>
</comment>
<dbReference type="GeneID" id="70135818"/>
<evidence type="ECO:0000313" key="4">
    <source>
        <dbReference type="Proteomes" id="UP000758603"/>
    </source>
</evidence>
<evidence type="ECO:0000313" key="3">
    <source>
        <dbReference type="EMBL" id="KAH6658122.1"/>
    </source>
</evidence>
<dbReference type="Proteomes" id="UP000758603">
    <property type="component" value="Unassembled WGS sequence"/>
</dbReference>
<evidence type="ECO:0000256" key="1">
    <source>
        <dbReference type="SAM" id="MobiDB-lite"/>
    </source>
</evidence>
<organism evidence="3 4">
    <name type="scientific">Truncatella angustata</name>
    <dbReference type="NCBI Taxonomy" id="152316"/>
    <lineage>
        <taxon>Eukaryota</taxon>
        <taxon>Fungi</taxon>
        <taxon>Dikarya</taxon>
        <taxon>Ascomycota</taxon>
        <taxon>Pezizomycotina</taxon>
        <taxon>Sordariomycetes</taxon>
        <taxon>Xylariomycetidae</taxon>
        <taxon>Amphisphaeriales</taxon>
        <taxon>Sporocadaceae</taxon>
        <taxon>Truncatella</taxon>
    </lineage>
</organism>
<gene>
    <name evidence="3" type="ORF">BKA67DRAFT_656343</name>
</gene>
<keyword evidence="2" id="KW-0812">Transmembrane</keyword>
<keyword evidence="2" id="KW-0472">Membrane</keyword>
<dbReference type="RefSeq" id="XP_045962356.1">
    <property type="nucleotide sequence ID" value="XM_046106927.1"/>
</dbReference>
<dbReference type="AlphaFoldDB" id="A0A9P8UTC1"/>
<keyword evidence="4" id="KW-1185">Reference proteome</keyword>
<feature type="region of interest" description="Disordered" evidence="1">
    <location>
        <begin position="1"/>
        <end position="75"/>
    </location>
</feature>